<evidence type="ECO:0000313" key="3">
    <source>
        <dbReference type="WBParaSite" id="HPBE_0002031801-mRNA-1"/>
    </source>
</evidence>
<reference evidence="3" key="2">
    <citation type="submission" date="2019-09" db="UniProtKB">
        <authorList>
            <consortium name="WormBaseParasite"/>
        </authorList>
    </citation>
    <scope>IDENTIFICATION</scope>
</reference>
<dbReference type="EMBL" id="UZAH01032047">
    <property type="protein sequence ID" value="VDP19319.1"/>
    <property type="molecule type" value="Genomic_DNA"/>
</dbReference>
<dbReference type="WBParaSite" id="HPBE_0002031801-mRNA-1">
    <property type="protein sequence ID" value="HPBE_0002031801-mRNA-1"/>
    <property type="gene ID" value="HPBE_0002031801"/>
</dbReference>
<organism evidence="2 3">
    <name type="scientific">Heligmosomoides polygyrus</name>
    <name type="common">Parasitic roundworm</name>
    <dbReference type="NCBI Taxonomy" id="6339"/>
    <lineage>
        <taxon>Eukaryota</taxon>
        <taxon>Metazoa</taxon>
        <taxon>Ecdysozoa</taxon>
        <taxon>Nematoda</taxon>
        <taxon>Chromadorea</taxon>
        <taxon>Rhabditida</taxon>
        <taxon>Rhabditina</taxon>
        <taxon>Rhabditomorpha</taxon>
        <taxon>Strongyloidea</taxon>
        <taxon>Heligmosomidae</taxon>
        <taxon>Heligmosomoides</taxon>
    </lineage>
</organism>
<protein>
    <submittedName>
        <fullName evidence="3">ZP domain-containing protein</fullName>
    </submittedName>
</protein>
<accession>A0A183GDJ2</accession>
<sequence length="72" mass="8143">MTVLLSPTTSAIPYSTYVCDDYKQQPGTDILKDWPRRGQLYTALCRVRQPDGILVKSNSNFVKNVVFSEVFA</sequence>
<evidence type="ECO:0000313" key="1">
    <source>
        <dbReference type="EMBL" id="VDP19319.1"/>
    </source>
</evidence>
<reference evidence="1 2" key="1">
    <citation type="submission" date="2018-11" db="EMBL/GenBank/DDBJ databases">
        <authorList>
            <consortium name="Pathogen Informatics"/>
        </authorList>
    </citation>
    <scope>NUCLEOTIDE SEQUENCE [LARGE SCALE GENOMIC DNA]</scope>
</reference>
<dbReference type="AlphaFoldDB" id="A0A183GDJ2"/>
<gene>
    <name evidence="1" type="ORF">HPBE_LOCUS20317</name>
</gene>
<accession>A0A3P8F5E0</accession>
<evidence type="ECO:0000313" key="2">
    <source>
        <dbReference type="Proteomes" id="UP000050761"/>
    </source>
</evidence>
<name>A0A183GDJ2_HELPZ</name>
<keyword evidence="2" id="KW-1185">Reference proteome</keyword>
<proteinExistence type="predicted"/>
<dbReference type="Proteomes" id="UP000050761">
    <property type="component" value="Unassembled WGS sequence"/>
</dbReference>